<evidence type="ECO:0000313" key="3">
    <source>
        <dbReference type="Proteomes" id="UP000006671"/>
    </source>
</evidence>
<evidence type="ECO:0000256" key="1">
    <source>
        <dbReference type="SAM" id="MobiDB-lite"/>
    </source>
</evidence>
<dbReference type="AlphaFoldDB" id="D2VG97"/>
<dbReference type="KEGG" id="ngr:NAEGRDRAFT_67902"/>
<accession>D2VG97</accession>
<protein>
    <submittedName>
        <fullName evidence="2">Predicted protein</fullName>
    </submittedName>
</protein>
<dbReference type="VEuPathDB" id="AmoebaDB:NAEGRDRAFT_67902"/>
<sequence>MPKQRELNLSSPKHSFSPSSNVADTINYVPINPFLSDNHENFPPLDEELLYDDDFEDEPEEIFHNTSNVSLNLSIDTLAKIKPVDISNISDFLKEKQQEEFFEVCFERIFVILIIYNKESQRSTIEREDSEYFKQRKEDLSPQSKKGKAVVLYSSFMDENNKQLQEQNENLSFTPRKNNNYMDDEEEFSFSSPPQFMSPIIGENRREDFFFSPSKSSPRTGEIDISFLSPIRSTGNSNAPSSPLLTPEHKILKSISTVKTKDGEFTKKRISVAKKLDFLQNESPTMDDETFGNSSLPITKIIPDLSNPNQHSSMIISGTNKFEIKEKNEKEIINTPKKVSFHIVQTTQTTPEDLEISSSTNTSLTSTPTPIRDFSIQSIETRSVGIQTIVDNSKFSQTSPLHCPNCNHKFTLEHTDSTMLLFPENDSSLSSSTSTTTTPYRSSRNINNTSTTLYSTPQSSRSYSHHTSQFSSYNTPSRYSFPTLVSSRIYTSYHQETHLISEHRKPLSPLNYALVKQRYKTQMRYLDKHTRNSFHLS</sequence>
<proteinExistence type="predicted"/>
<name>D2VG97_NAEGR</name>
<dbReference type="RefSeq" id="XP_002677055.1">
    <property type="nucleotide sequence ID" value="XM_002677009.1"/>
</dbReference>
<organism evidence="3">
    <name type="scientific">Naegleria gruberi</name>
    <name type="common">Amoeba</name>
    <dbReference type="NCBI Taxonomy" id="5762"/>
    <lineage>
        <taxon>Eukaryota</taxon>
        <taxon>Discoba</taxon>
        <taxon>Heterolobosea</taxon>
        <taxon>Tetramitia</taxon>
        <taxon>Eutetramitia</taxon>
        <taxon>Vahlkampfiidae</taxon>
        <taxon>Naegleria</taxon>
    </lineage>
</organism>
<feature type="compositionally biased region" description="Low complexity" evidence="1">
    <location>
        <begin position="427"/>
        <end position="443"/>
    </location>
</feature>
<dbReference type="OMA" id="HETHIFS"/>
<feature type="compositionally biased region" description="Low complexity" evidence="1">
    <location>
        <begin position="357"/>
        <end position="369"/>
    </location>
</feature>
<keyword evidence="3" id="KW-1185">Reference proteome</keyword>
<feature type="region of interest" description="Disordered" evidence="1">
    <location>
        <begin position="350"/>
        <end position="369"/>
    </location>
</feature>
<feature type="region of interest" description="Disordered" evidence="1">
    <location>
        <begin position="425"/>
        <end position="473"/>
    </location>
</feature>
<dbReference type="OrthoDB" id="10423403at2759"/>
<feature type="compositionally biased region" description="Polar residues" evidence="1">
    <location>
        <begin position="444"/>
        <end position="473"/>
    </location>
</feature>
<dbReference type="EMBL" id="GG738869">
    <property type="protein sequence ID" value="EFC44311.1"/>
    <property type="molecule type" value="Genomic_DNA"/>
</dbReference>
<dbReference type="GeneID" id="8856778"/>
<reference evidence="2 3" key="1">
    <citation type="journal article" date="2010" name="Cell">
        <title>The genome of Naegleria gruberi illuminates early eukaryotic versatility.</title>
        <authorList>
            <person name="Fritz-Laylin L.K."/>
            <person name="Prochnik S.E."/>
            <person name="Ginger M.L."/>
            <person name="Dacks J.B."/>
            <person name="Carpenter M.L."/>
            <person name="Field M.C."/>
            <person name="Kuo A."/>
            <person name="Paredez A."/>
            <person name="Chapman J."/>
            <person name="Pham J."/>
            <person name="Shu S."/>
            <person name="Neupane R."/>
            <person name="Cipriano M."/>
            <person name="Mancuso J."/>
            <person name="Tu H."/>
            <person name="Salamov A."/>
            <person name="Lindquist E."/>
            <person name="Shapiro H."/>
            <person name="Lucas S."/>
            <person name="Grigoriev I.V."/>
            <person name="Cande W.Z."/>
            <person name="Fulton C."/>
            <person name="Rokhsar D.S."/>
            <person name="Dawson S.C."/>
        </authorList>
    </citation>
    <scope>NUCLEOTIDE SEQUENCE [LARGE SCALE GENOMIC DNA]</scope>
    <source>
        <strain evidence="2 3">NEG-M</strain>
    </source>
</reference>
<dbReference type="InParanoid" id="D2VG97"/>
<gene>
    <name evidence="2" type="ORF">NAEGRDRAFT_67902</name>
</gene>
<dbReference type="Proteomes" id="UP000006671">
    <property type="component" value="Unassembled WGS sequence"/>
</dbReference>
<evidence type="ECO:0000313" key="2">
    <source>
        <dbReference type="EMBL" id="EFC44311.1"/>
    </source>
</evidence>